<keyword evidence="2" id="KW-1185">Reference proteome</keyword>
<organism evidence="1 2">
    <name type="scientific">Avena sativa</name>
    <name type="common">Oat</name>
    <dbReference type="NCBI Taxonomy" id="4498"/>
    <lineage>
        <taxon>Eukaryota</taxon>
        <taxon>Viridiplantae</taxon>
        <taxon>Streptophyta</taxon>
        <taxon>Embryophyta</taxon>
        <taxon>Tracheophyta</taxon>
        <taxon>Spermatophyta</taxon>
        <taxon>Magnoliopsida</taxon>
        <taxon>Liliopsida</taxon>
        <taxon>Poales</taxon>
        <taxon>Poaceae</taxon>
        <taxon>BOP clade</taxon>
        <taxon>Pooideae</taxon>
        <taxon>Poodae</taxon>
        <taxon>Poeae</taxon>
        <taxon>Poeae Chloroplast Group 1 (Aveneae type)</taxon>
        <taxon>Aveninae</taxon>
        <taxon>Avena</taxon>
    </lineage>
</organism>
<sequence>MGQKPALAYSTSTDSEGERDEDDDFNPTRKRRCPAGSKFAKNSKDDNFVPMVPDADGRKKHARVQARRHPAFKRTSGVQDNFPGEYPTFTKRMVPSNVLRVFWLHLSNDFCRTYLPKCDARMTLEDEDGRRDYANYLSGSYGLSGGWRGFATNHSLKVGDTVVFELVMPTIFKVYIRRENDSTLTDDDIKSKERTEVTGASSSAPDDVANKVASEEAVGDVDGMRYPNPAIEIFDGVPSFKNFNILIDGLPINPELFPDCLRGTYYELCCDRKVLLHRNLLKNIPPTLVVGVIMETANIAKGISPSASPEDLAAWKKILESFELLGMDVGFLRKSVNDFLGITAKSSTDQSSVECEGYEEVKLEKDRAEEKMRTLKSKMATVKEAMRAVDVEMEEMESSSKKNFLFSFKNIFRLDMTAADQQNKNTTNITAWWRQIKETMDAPRARNR</sequence>
<evidence type="ECO:0000313" key="2">
    <source>
        <dbReference type="Proteomes" id="UP001732700"/>
    </source>
</evidence>
<name>A0ACD5YX25_AVESA</name>
<reference evidence="1" key="1">
    <citation type="submission" date="2021-05" db="EMBL/GenBank/DDBJ databases">
        <authorList>
            <person name="Scholz U."/>
            <person name="Mascher M."/>
            <person name="Fiebig A."/>
        </authorList>
    </citation>
    <scope>NUCLEOTIDE SEQUENCE [LARGE SCALE GENOMIC DNA]</scope>
</reference>
<reference evidence="1" key="2">
    <citation type="submission" date="2025-09" db="UniProtKB">
        <authorList>
            <consortium name="EnsemblPlants"/>
        </authorList>
    </citation>
    <scope>IDENTIFICATION</scope>
</reference>
<proteinExistence type="predicted"/>
<accession>A0ACD5YX25</accession>
<protein>
    <submittedName>
        <fullName evidence="1">Uncharacterized protein</fullName>
    </submittedName>
</protein>
<dbReference type="EnsemblPlants" id="AVESA.00010b.r2.6AG1041480.1">
    <property type="protein sequence ID" value="AVESA.00010b.r2.6AG1041480.1.CDS"/>
    <property type="gene ID" value="AVESA.00010b.r2.6AG1041480"/>
</dbReference>
<evidence type="ECO:0000313" key="1">
    <source>
        <dbReference type="EnsemblPlants" id="AVESA.00010b.r2.6AG1041480.1.CDS"/>
    </source>
</evidence>
<dbReference type="Proteomes" id="UP001732700">
    <property type="component" value="Chromosome 6A"/>
</dbReference>